<keyword evidence="2" id="KW-1185">Reference proteome</keyword>
<gene>
    <name evidence="1" type="ORF">AN2V17_27130</name>
</gene>
<evidence type="ECO:0000313" key="1">
    <source>
        <dbReference type="EMBL" id="GMQ63480.1"/>
    </source>
</evidence>
<evidence type="ECO:0000313" key="2">
    <source>
        <dbReference type="Proteomes" id="UP001374599"/>
    </source>
</evidence>
<dbReference type="EMBL" id="BTPU01000040">
    <property type="protein sequence ID" value="GMQ63480.1"/>
    <property type="molecule type" value="Genomic_DNA"/>
</dbReference>
<name>A0ACB5UKT7_9FIRM</name>
<reference evidence="1" key="1">
    <citation type="submission" date="2023-09" db="EMBL/GenBank/DDBJ databases">
        <title>Vallitalea sediminicola and Vallitalea maricola sp. nov., anaerobic bacteria isolated from marine sediment.</title>
        <authorList>
            <person name="Hirano S."/>
            <person name="Maeda A."/>
            <person name="Terahara T."/>
            <person name="Mori K."/>
            <person name="Hamada M."/>
            <person name="Matsumoto R."/>
            <person name="Kobayashi T."/>
        </authorList>
    </citation>
    <scope>NUCLEOTIDE SEQUENCE</scope>
    <source>
        <strain evidence="1">AN17-2</strain>
    </source>
</reference>
<sequence>MADKNRKPEIRFEGFYDDWEECKVEKLCSISTGKSNTQDNVSDGKYRFYVRSPIIEHSNRYIYDQEAVLTVGDGVGTGKVFHYVNGKYDLHQRVYQMYDFNGVLGKYFYYNFSLNFYERVMSMTAKTSVDSVRLEMISKMDMCFPEIEEQKRIISLLENLDKIITLHQRKHKKILSIKKAMLNKMFPEKNNDIPEIRFKGHTDVWEQREFGKCVLIQRGGSPRPIEDFIINDVNGINWIKIGDVAKGSRYITSTKEKIKLEGEKKSRRVFIGDLILSNSMSFGRPYIMQVDGCIHDGWLLIRDKKKMFDIEYLLQMLSSDYMLDQYKSLASGGVVNNLNSELVQSTTVLLPEITEQEKIGELFKQIDNLITLHENQLDKLKNIKESCLEKMFV</sequence>
<organism evidence="1 2">
    <name type="scientific">Vallitalea maricola</name>
    <dbReference type="NCBI Taxonomy" id="3074433"/>
    <lineage>
        <taxon>Bacteria</taxon>
        <taxon>Bacillati</taxon>
        <taxon>Bacillota</taxon>
        <taxon>Clostridia</taxon>
        <taxon>Lachnospirales</taxon>
        <taxon>Vallitaleaceae</taxon>
        <taxon>Vallitalea</taxon>
    </lineage>
</organism>
<comment type="caution">
    <text evidence="1">The sequence shown here is derived from an EMBL/GenBank/DDBJ whole genome shotgun (WGS) entry which is preliminary data.</text>
</comment>
<protein>
    <submittedName>
        <fullName evidence="1">Uncharacterized protein</fullName>
    </submittedName>
</protein>
<accession>A0ACB5UKT7</accession>
<proteinExistence type="predicted"/>
<dbReference type="Proteomes" id="UP001374599">
    <property type="component" value="Unassembled WGS sequence"/>
</dbReference>